<feature type="region of interest" description="Disordered" evidence="2">
    <location>
        <begin position="550"/>
        <end position="582"/>
    </location>
</feature>
<proteinExistence type="inferred from homology"/>
<evidence type="ECO:0000256" key="2">
    <source>
        <dbReference type="SAM" id="MobiDB-lite"/>
    </source>
</evidence>
<dbReference type="InterPro" id="IPR000719">
    <property type="entry name" value="Prot_kinase_dom"/>
</dbReference>
<feature type="region of interest" description="Disordered" evidence="2">
    <location>
        <begin position="441"/>
        <end position="507"/>
    </location>
</feature>
<dbReference type="Gene3D" id="1.10.510.10">
    <property type="entry name" value="Transferase(Phosphotransferase) domain 1"/>
    <property type="match status" value="1"/>
</dbReference>
<dbReference type="EMBL" id="NCKU01002803">
    <property type="protein sequence ID" value="RWS08754.1"/>
    <property type="molecule type" value="Genomic_DNA"/>
</dbReference>
<evidence type="ECO:0000313" key="4">
    <source>
        <dbReference type="EMBL" id="RWS08754.1"/>
    </source>
</evidence>
<gene>
    <name evidence="5" type="ORF">B4U79_17749</name>
    <name evidence="4" type="ORF">B4U79_17750</name>
</gene>
<dbReference type="Proteomes" id="UP000285301">
    <property type="component" value="Unassembled WGS sequence"/>
</dbReference>
<dbReference type="InterPro" id="IPR016024">
    <property type="entry name" value="ARM-type_fold"/>
</dbReference>
<organism evidence="5 6">
    <name type="scientific">Dinothrombium tinctorium</name>
    <dbReference type="NCBI Taxonomy" id="1965070"/>
    <lineage>
        <taxon>Eukaryota</taxon>
        <taxon>Metazoa</taxon>
        <taxon>Ecdysozoa</taxon>
        <taxon>Arthropoda</taxon>
        <taxon>Chelicerata</taxon>
        <taxon>Arachnida</taxon>
        <taxon>Acari</taxon>
        <taxon>Acariformes</taxon>
        <taxon>Trombidiformes</taxon>
        <taxon>Prostigmata</taxon>
        <taxon>Anystina</taxon>
        <taxon>Parasitengona</taxon>
        <taxon>Trombidioidea</taxon>
        <taxon>Trombidiidae</taxon>
        <taxon>Dinothrombium</taxon>
    </lineage>
</organism>
<dbReference type="AlphaFoldDB" id="A0A3S3PFR0"/>
<feature type="compositionally biased region" description="Acidic residues" evidence="2">
    <location>
        <begin position="464"/>
        <end position="476"/>
    </location>
</feature>
<dbReference type="Gene3D" id="1.25.10.10">
    <property type="entry name" value="Leucine-rich Repeat Variant"/>
    <property type="match status" value="1"/>
</dbReference>
<dbReference type="SUPFAM" id="SSF56112">
    <property type="entry name" value="Protein kinase-like (PK-like)"/>
    <property type="match status" value="1"/>
</dbReference>
<dbReference type="PANTHER" id="PTHR12984">
    <property type="entry name" value="SCY1-RELATED S/T PROTEIN KINASE-LIKE"/>
    <property type="match status" value="1"/>
</dbReference>
<protein>
    <submittedName>
        <fullName evidence="5">Protein-associating with the carboxyl-terminal domain of ezrin-like isoform X1</fullName>
    </submittedName>
</protein>
<dbReference type="InterPro" id="IPR011989">
    <property type="entry name" value="ARM-like"/>
</dbReference>
<dbReference type="InterPro" id="IPR011009">
    <property type="entry name" value="Kinase-like_dom_sf"/>
</dbReference>
<dbReference type="GO" id="GO:0005524">
    <property type="term" value="F:ATP binding"/>
    <property type="evidence" value="ECO:0007669"/>
    <property type="project" value="InterPro"/>
</dbReference>
<dbReference type="STRING" id="1965070.A0A3S3PFR0"/>
<comment type="similarity">
    <text evidence="1">Belongs to the protein kinase superfamily.</text>
</comment>
<accession>A0A3S3PFR0</accession>
<evidence type="ECO:0000313" key="5">
    <source>
        <dbReference type="EMBL" id="RWS08761.1"/>
    </source>
</evidence>
<sequence>MGNEKSLHSKIEIQTQPYFACGQYSLHNCHDIDLKPFTLFVFNGNESYFNANHWKSIRHPYVVKYYDNGTFRGRKCVVTEPVTALIDVINNLTSDELISGIHNICEALSFIHDKCKLSHNCLSLDAIFVSSSTHTWKLGALQFATQVGEETSDSLKELRNFKRNNNIPLPPEDANGIKPITKDANIHSRDAFSLGAIIEQLLNSDQQISDDMRNLSNKNPDQRVKISSLLEDEIFTNCNFLKIISFLEKFASFTEDDKAKFLETIVDRLRLIAPDLLAAKLIPRLLTSRVLMLHSKADRLLLPYLFTPVATETVEQPLLDERLFTIHIIPIICKLYCVHKVQVRMILLRYLPSYAAYLPKDSLKEVLLPQILLGLKDENDDLVAATFNGISHLVTVFGGETILGKRRKIFHNVIPKKYSLNKITPEKEKFESATVLMVPRSEPDGVEALDTSSSKYDAMRSETGEEWQDWEQEDIPSEPHTDTSKTIESNKPQNNLNSQHNGKRKSFEDLDIKSLTINLPHKDEVDLIFGAMEPKFSKAVLFEAQKASINNHSSQNVKHSSKFDIQSDDVTAESGWSEEGWD</sequence>
<dbReference type="PROSITE" id="PS50011">
    <property type="entry name" value="PROTEIN_KINASE_DOM"/>
    <property type="match status" value="1"/>
</dbReference>
<comment type="caution">
    <text evidence="5">The sequence shown here is derived from an EMBL/GenBank/DDBJ whole genome shotgun (WGS) entry which is preliminary data.</text>
</comment>
<dbReference type="EMBL" id="NCKU01002799">
    <property type="protein sequence ID" value="RWS08761.1"/>
    <property type="molecule type" value="Genomic_DNA"/>
</dbReference>
<evidence type="ECO:0000313" key="6">
    <source>
        <dbReference type="Proteomes" id="UP000285301"/>
    </source>
</evidence>
<dbReference type="PANTHER" id="PTHR12984:SF15">
    <property type="entry name" value="PROTEIN-ASSOCIATING WITH THE CARBOXYL-TERMINAL DOMAIN OF EZRIN"/>
    <property type="match status" value="1"/>
</dbReference>
<dbReference type="GO" id="GO:0004672">
    <property type="term" value="F:protein kinase activity"/>
    <property type="evidence" value="ECO:0007669"/>
    <property type="project" value="InterPro"/>
</dbReference>
<dbReference type="SUPFAM" id="SSF48371">
    <property type="entry name" value="ARM repeat"/>
    <property type="match status" value="1"/>
</dbReference>
<dbReference type="OrthoDB" id="9942861at2759"/>
<feature type="domain" description="Protein kinase" evidence="3">
    <location>
        <begin position="1"/>
        <end position="305"/>
    </location>
</feature>
<keyword evidence="6" id="KW-1185">Reference proteome</keyword>
<reference evidence="5 6" key="1">
    <citation type="journal article" date="2018" name="Gigascience">
        <title>Genomes of trombidid mites reveal novel predicted allergens and laterally-transferred genes associated with secondary metabolism.</title>
        <authorList>
            <person name="Dong X."/>
            <person name="Chaisiri K."/>
            <person name="Xia D."/>
            <person name="Armstrong S.D."/>
            <person name="Fang Y."/>
            <person name="Donnelly M.J."/>
            <person name="Kadowaki T."/>
            <person name="McGarry J.W."/>
            <person name="Darby A.C."/>
            <person name="Makepeace B.L."/>
        </authorList>
    </citation>
    <scope>NUCLEOTIDE SEQUENCE [LARGE SCALE GENOMIC DNA]</scope>
    <source>
        <strain evidence="5">UoL-WK</strain>
    </source>
</reference>
<reference evidence="5" key="2">
    <citation type="submission" date="2018-11" db="EMBL/GenBank/DDBJ databases">
        <title>Trombidioid mite genomics.</title>
        <authorList>
            <person name="Dong X."/>
        </authorList>
    </citation>
    <scope>NUCLEOTIDE SEQUENCE</scope>
    <source>
        <strain evidence="5">UoL-WK</strain>
    </source>
</reference>
<evidence type="ECO:0000259" key="3">
    <source>
        <dbReference type="PROSITE" id="PS50011"/>
    </source>
</evidence>
<evidence type="ECO:0000256" key="1">
    <source>
        <dbReference type="ARBA" id="ARBA00038349"/>
    </source>
</evidence>
<dbReference type="InterPro" id="IPR051177">
    <property type="entry name" value="CIK-Related_Protein"/>
</dbReference>
<name>A0A3S3PFR0_9ACAR</name>
<feature type="compositionally biased region" description="Polar residues" evidence="2">
    <location>
        <begin position="486"/>
        <end position="500"/>
    </location>
</feature>